<feature type="compositionally biased region" description="Polar residues" evidence="1">
    <location>
        <begin position="97"/>
        <end position="113"/>
    </location>
</feature>
<gene>
    <name evidence="2" type="ORF">BaRGS_00028897</name>
</gene>
<feature type="compositionally biased region" description="Acidic residues" evidence="1">
    <location>
        <begin position="26"/>
        <end position="35"/>
    </location>
</feature>
<organism evidence="2 3">
    <name type="scientific">Batillaria attramentaria</name>
    <dbReference type="NCBI Taxonomy" id="370345"/>
    <lineage>
        <taxon>Eukaryota</taxon>
        <taxon>Metazoa</taxon>
        <taxon>Spiralia</taxon>
        <taxon>Lophotrochozoa</taxon>
        <taxon>Mollusca</taxon>
        <taxon>Gastropoda</taxon>
        <taxon>Caenogastropoda</taxon>
        <taxon>Sorbeoconcha</taxon>
        <taxon>Cerithioidea</taxon>
        <taxon>Batillariidae</taxon>
        <taxon>Batillaria</taxon>
    </lineage>
</organism>
<accession>A0ABD0JXU3</accession>
<name>A0ABD0JXU3_9CAEN</name>
<dbReference type="AlphaFoldDB" id="A0ABD0JXU3"/>
<dbReference type="EMBL" id="JACVVK020000294">
    <property type="protein sequence ID" value="KAK7479817.1"/>
    <property type="molecule type" value="Genomic_DNA"/>
</dbReference>
<evidence type="ECO:0000256" key="1">
    <source>
        <dbReference type="SAM" id="MobiDB-lite"/>
    </source>
</evidence>
<feature type="compositionally biased region" description="Polar residues" evidence="1">
    <location>
        <begin position="52"/>
        <end position="90"/>
    </location>
</feature>
<dbReference type="Proteomes" id="UP001519460">
    <property type="component" value="Unassembled WGS sequence"/>
</dbReference>
<sequence>MSVTSVQYPVSASACFQQAMAMCNDNDSDADEEDYNQNGWPDADSFDGSDCVQYSRSNSFSGQNEVTTEQAENGNTGTQKQPLSSTNSRLFSRRASEPTTRLQSSLASGSQYSRARRKSNEVHVQWADEKNEALVREHPRKRYERKPSLKSSEAPRPILKQ</sequence>
<comment type="caution">
    <text evidence="2">The sequence shown here is derived from an EMBL/GenBank/DDBJ whole genome shotgun (WGS) entry which is preliminary data.</text>
</comment>
<feature type="region of interest" description="Disordered" evidence="1">
    <location>
        <begin position="25"/>
        <end position="161"/>
    </location>
</feature>
<keyword evidence="3" id="KW-1185">Reference proteome</keyword>
<reference evidence="2 3" key="1">
    <citation type="journal article" date="2023" name="Sci. Data">
        <title>Genome assembly of the Korean intertidal mud-creeper Batillaria attramentaria.</title>
        <authorList>
            <person name="Patra A.K."/>
            <person name="Ho P.T."/>
            <person name="Jun S."/>
            <person name="Lee S.J."/>
            <person name="Kim Y."/>
            <person name="Won Y.J."/>
        </authorList>
    </citation>
    <scope>NUCLEOTIDE SEQUENCE [LARGE SCALE GENOMIC DNA]</scope>
    <source>
        <strain evidence="2">Wonlab-2016</strain>
    </source>
</reference>
<feature type="compositionally biased region" description="Basic and acidic residues" evidence="1">
    <location>
        <begin position="118"/>
        <end position="137"/>
    </location>
</feature>
<evidence type="ECO:0000313" key="2">
    <source>
        <dbReference type="EMBL" id="KAK7479817.1"/>
    </source>
</evidence>
<evidence type="ECO:0000313" key="3">
    <source>
        <dbReference type="Proteomes" id="UP001519460"/>
    </source>
</evidence>
<protein>
    <submittedName>
        <fullName evidence="2">Uncharacterized protein</fullName>
    </submittedName>
</protein>
<proteinExistence type="predicted"/>